<keyword evidence="2" id="KW-0813">Transport</keyword>
<evidence type="ECO:0000256" key="1">
    <source>
        <dbReference type="ARBA" id="ARBA00004651"/>
    </source>
</evidence>
<name>D9ZEH1_9ZZZZ</name>
<keyword evidence="3" id="KW-1003">Cell membrane</keyword>
<feature type="transmembrane region" description="Helical" evidence="7">
    <location>
        <begin position="163"/>
        <end position="188"/>
    </location>
</feature>
<organism evidence="9">
    <name type="scientific">uncultured organism</name>
    <dbReference type="NCBI Taxonomy" id="155900"/>
    <lineage>
        <taxon>unclassified sequences</taxon>
        <taxon>environmental samples</taxon>
    </lineage>
</organism>
<feature type="transmembrane region" description="Helical" evidence="7">
    <location>
        <begin position="35"/>
        <end position="53"/>
    </location>
</feature>
<dbReference type="GO" id="GO:0005886">
    <property type="term" value="C:plasma membrane"/>
    <property type="evidence" value="ECO:0007669"/>
    <property type="project" value="UniProtKB-SubCell"/>
</dbReference>
<keyword evidence="6 7" id="KW-0472">Membrane</keyword>
<feature type="transmembrane region" description="Helical" evidence="7">
    <location>
        <begin position="323"/>
        <end position="347"/>
    </location>
</feature>
<dbReference type="InterPro" id="IPR000515">
    <property type="entry name" value="MetI-like"/>
</dbReference>
<dbReference type="InterPro" id="IPR035906">
    <property type="entry name" value="MetI-like_sf"/>
</dbReference>
<dbReference type="PANTHER" id="PTHR30465">
    <property type="entry name" value="INNER MEMBRANE ABC TRANSPORTER"/>
    <property type="match status" value="1"/>
</dbReference>
<keyword evidence="5 7" id="KW-1133">Transmembrane helix</keyword>
<dbReference type="Gene3D" id="1.10.3720.10">
    <property type="entry name" value="MetI-like"/>
    <property type="match status" value="1"/>
</dbReference>
<sequence length="354" mass="39039">MCILEPCGAAIKNAASLPAKEGTIFQVRNYVIKRILLSFVILFCVTFIIYVMMRSLPSSFAENMAMQLSQAPGAKPYQEWLDQLNAAYGLDKGILPGFMTWLSSAVHGQFGDSWKWNVPVVQKFQEVIGLSVVMGGISFVLSMIIAVPLGILAATKQYSRTDYVITAVALVGISLPSFFFATLLKLLFSVKLGWFDLYGLVGRDYAQLSSWGQFCDRANHLVLPIVTLVIVSIGSTMRYTRTNMLEVLNADYIRTARAKGLSEHVVIYKHAFRNTLIPLVTIIGGSLPGLFSGALITETLFSIPGIGYISYQSMVAGDIPFTMFYLSFMAVLTLVSNLLTDIMYAVVDPRVRIS</sequence>
<evidence type="ECO:0000256" key="2">
    <source>
        <dbReference type="ARBA" id="ARBA00022448"/>
    </source>
</evidence>
<feature type="transmembrane region" description="Helical" evidence="7">
    <location>
        <begin position="221"/>
        <end position="239"/>
    </location>
</feature>
<evidence type="ECO:0000256" key="6">
    <source>
        <dbReference type="ARBA" id="ARBA00023136"/>
    </source>
</evidence>
<comment type="subcellular location">
    <subcellularLocation>
        <location evidence="1">Cell membrane</location>
        <topology evidence="1">Multi-pass membrane protein</topology>
    </subcellularLocation>
</comment>
<dbReference type="GO" id="GO:0055085">
    <property type="term" value="P:transmembrane transport"/>
    <property type="evidence" value="ECO:0007669"/>
    <property type="project" value="InterPro"/>
</dbReference>
<reference evidence="9" key="1">
    <citation type="journal article" date="2010" name="Genome Res.">
        <title>Functional metagenomics to mine the human gut microbiome for dietary fiber catabolic enzymes.</title>
        <authorList>
            <person name="Tasse L."/>
            <person name="Bercovici J."/>
            <person name="Pizzut-Serin S."/>
            <person name="Robe P."/>
            <person name="Tap J."/>
            <person name="Klopp C."/>
            <person name="Cantarel B.L."/>
            <person name="Coutinho P.M."/>
            <person name="Henrissat B."/>
            <person name="Leclerc M."/>
            <person name="Dore J."/>
            <person name="Monsan P."/>
            <person name="Remaud-Simeon M."/>
            <person name="Potocki-Veronese G."/>
        </authorList>
    </citation>
    <scope>NUCLEOTIDE SEQUENCE</scope>
</reference>
<dbReference type="EMBL" id="GU942941">
    <property type="protein sequence ID" value="ADD61735.1"/>
    <property type="molecule type" value="Genomic_DNA"/>
</dbReference>
<evidence type="ECO:0000256" key="7">
    <source>
        <dbReference type="SAM" id="Phobius"/>
    </source>
</evidence>
<dbReference type="Pfam" id="PF00528">
    <property type="entry name" value="BPD_transp_1"/>
    <property type="match status" value="1"/>
</dbReference>
<feature type="domain" description="ABC transmembrane type-1" evidence="8">
    <location>
        <begin position="128"/>
        <end position="344"/>
    </location>
</feature>
<evidence type="ECO:0000256" key="5">
    <source>
        <dbReference type="ARBA" id="ARBA00022989"/>
    </source>
</evidence>
<proteinExistence type="predicted"/>
<dbReference type="CDD" id="cd06261">
    <property type="entry name" value="TM_PBP2"/>
    <property type="match status" value="1"/>
</dbReference>
<dbReference type="AlphaFoldDB" id="D9ZEH1"/>
<feature type="transmembrane region" description="Helical" evidence="7">
    <location>
        <begin position="276"/>
        <end position="303"/>
    </location>
</feature>
<dbReference type="SUPFAM" id="SSF161098">
    <property type="entry name" value="MetI-like"/>
    <property type="match status" value="1"/>
</dbReference>
<feature type="transmembrane region" description="Helical" evidence="7">
    <location>
        <begin position="127"/>
        <end position="151"/>
    </location>
</feature>
<keyword evidence="4 7" id="KW-0812">Transmembrane</keyword>
<dbReference type="PROSITE" id="PS50928">
    <property type="entry name" value="ABC_TM1"/>
    <property type="match status" value="1"/>
</dbReference>
<dbReference type="PANTHER" id="PTHR30465:SF0">
    <property type="entry name" value="OLIGOPEPTIDE TRANSPORT SYSTEM PERMEASE PROTEIN APPB"/>
    <property type="match status" value="1"/>
</dbReference>
<accession>D9ZEH1</accession>
<evidence type="ECO:0000256" key="3">
    <source>
        <dbReference type="ARBA" id="ARBA00022475"/>
    </source>
</evidence>
<evidence type="ECO:0000256" key="4">
    <source>
        <dbReference type="ARBA" id="ARBA00022692"/>
    </source>
</evidence>
<evidence type="ECO:0000313" key="9">
    <source>
        <dbReference type="EMBL" id="ADD61735.1"/>
    </source>
</evidence>
<evidence type="ECO:0000259" key="8">
    <source>
        <dbReference type="PROSITE" id="PS50928"/>
    </source>
</evidence>
<protein>
    <recommendedName>
        <fullName evidence="8">ABC transmembrane type-1 domain-containing protein</fullName>
    </recommendedName>
</protein>